<dbReference type="PANTHER" id="PTHR21137:SF35">
    <property type="entry name" value="ODORANT RECEPTOR 19A-RELATED"/>
    <property type="match status" value="1"/>
</dbReference>
<evidence type="ECO:0000256" key="3">
    <source>
        <dbReference type="ARBA" id="ARBA00022606"/>
    </source>
</evidence>
<comment type="subcellular location">
    <subcellularLocation>
        <location evidence="1">Cell membrane</location>
        <topology evidence="1">Multi-pass membrane protein</topology>
    </subcellularLocation>
</comment>
<evidence type="ECO:0000313" key="11">
    <source>
        <dbReference type="Proteomes" id="UP000069272"/>
    </source>
</evidence>
<proteinExistence type="predicted"/>
<keyword evidence="4" id="KW-0812">Transmembrane</keyword>
<dbReference type="PANTHER" id="PTHR21137">
    <property type="entry name" value="ODORANT RECEPTOR"/>
    <property type="match status" value="1"/>
</dbReference>
<protein>
    <submittedName>
        <fullName evidence="10">Uncharacterized protein</fullName>
    </submittedName>
</protein>
<dbReference type="Proteomes" id="UP000069272">
    <property type="component" value="Chromosome 2L"/>
</dbReference>
<name>A0A182G031_ANOAL</name>
<reference evidence="10 11" key="1">
    <citation type="journal article" date="2017" name="G3 (Bethesda)">
        <title>The Physical Genome Mapping of Anopheles albimanus Corrected Scaffold Misassemblies and Identified Interarm Rearrangements in Genus Anopheles.</title>
        <authorList>
            <person name="Artemov G.N."/>
            <person name="Peery A.N."/>
            <person name="Jiang X."/>
            <person name="Tu Z."/>
            <person name="Stegniy V.N."/>
            <person name="Sharakhova M.V."/>
            <person name="Sharakhov I.V."/>
        </authorList>
    </citation>
    <scope>NUCLEOTIDE SEQUENCE [LARGE SCALE GENOMIC DNA]</scope>
    <source>
        <strain evidence="10 11">ALBI9_A</strain>
    </source>
</reference>
<keyword evidence="3" id="KW-0716">Sensory transduction</keyword>
<evidence type="ECO:0000256" key="1">
    <source>
        <dbReference type="ARBA" id="ARBA00004651"/>
    </source>
</evidence>
<dbReference type="EnsemblMetazoa" id="AALB015610-RA">
    <property type="protein sequence ID" value="AALB015610-PA"/>
    <property type="gene ID" value="AALB015610"/>
</dbReference>
<keyword evidence="11" id="KW-1185">Reference proteome</keyword>
<evidence type="ECO:0000256" key="8">
    <source>
        <dbReference type="ARBA" id="ARBA00023170"/>
    </source>
</evidence>
<sequence length="396" mass="45302">MFTLKPRDNREALPFAKRLLSIVGFCPVVGNRAHWKKYTIVSFYLFVLFIPKTCFAYPNTESIIRSVVELVFQANIMLGFVLFTFQFRHYQRLLDSINSCVRFGKPSSGVTPQQQLLEQLNHRVHLVVMSYCWYVVITAIFYWLAPCATTFHAILSETASGNTSLESVSFSLIQEESFYWINNRHSVSGYAIFNIFMLALMWISGYSNASKLSTLLSSIKYCSTLFRVLHMQIQQLDQVPNKKLDYALRDVLQQHIRTLRCAELLNVSLRPVMALQFVVCIATWCLGILYILVAGLSDVNEVNVMLLIANITFETFGYCYLGTELSSQAASIASAAYQIRWERYTIKQQKILQMVIMRGQRRSQITIGGSVGVNVEQFANIVKNAYSIFVVVKDFF</sequence>
<dbReference type="GO" id="GO:0004984">
    <property type="term" value="F:olfactory receptor activity"/>
    <property type="evidence" value="ECO:0007669"/>
    <property type="project" value="InterPro"/>
</dbReference>
<keyword evidence="9" id="KW-0807">Transducer</keyword>
<keyword evidence="2" id="KW-1003">Cell membrane</keyword>
<reference evidence="10" key="2">
    <citation type="submission" date="2022-08" db="UniProtKB">
        <authorList>
            <consortium name="EnsemblMetazoa"/>
        </authorList>
    </citation>
    <scope>IDENTIFICATION</scope>
    <source>
        <strain evidence="10">STECLA/ALBI9_A</strain>
    </source>
</reference>
<keyword evidence="8" id="KW-0675">Receptor</keyword>
<evidence type="ECO:0000256" key="4">
    <source>
        <dbReference type="ARBA" id="ARBA00022692"/>
    </source>
</evidence>
<keyword evidence="6" id="KW-1133">Transmembrane helix</keyword>
<evidence type="ECO:0000256" key="7">
    <source>
        <dbReference type="ARBA" id="ARBA00023136"/>
    </source>
</evidence>
<evidence type="ECO:0000256" key="2">
    <source>
        <dbReference type="ARBA" id="ARBA00022475"/>
    </source>
</evidence>
<keyword evidence="5" id="KW-0552">Olfaction</keyword>
<evidence type="ECO:0000256" key="5">
    <source>
        <dbReference type="ARBA" id="ARBA00022725"/>
    </source>
</evidence>
<organism evidence="10 11">
    <name type="scientific">Anopheles albimanus</name>
    <name type="common">New world malaria mosquito</name>
    <dbReference type="NCBI Taxonomy" id="7167"/>
    <lineage>
        <taxon>Eukaryota</taxon>
        <taxon>Metazoa</taxon>
        <taxon>Ecdysozoa</taxon>
        <taxon>Arthropoda</taxon>
        <taxon>Hexapoda</taxon>
        <taxon>Insecta</taxon>
        <taxon>Pterygota</taxon>
        <taxon>Neoptera</taxon>
        <taxon>Endopterygota</taxon>
        <taxon>Diptera</taxon>
        <taxon>Nematocera</taxon>
        <taxon>Culicoidea</taxon>
        <taxon>Culicidae</taxon>
        <taxon>Anophelinae</taxon>
        <taxon>Anopheles</taxon>
    </lineage>
</organism>
<dbReference type="AlphaFoldDB" id="A0A182G031"/>
<dbReference type="GO" id="GO:0005549">
    <property type="term" value="F:odorant binding"/>
    <property type="evidence" value="ECO:0007669"/>
    <property type="project" value="InterPro"/>
</dbReference>
<accession>A0A182G031</accession>
<dbReference type="InterPro" id="IPR004117">
    <property type="entry name" value="7tm6_olfct_rcpt"/>
</dbReference>
<evidence type="ECO:0000256" key="6">
    <source>
        <dbReference type="ARBA" id="ARBA00022989"/>
    </source>
</evidence>
<dbReference type="Pfam" id="PF02949">
    <property type="entry name" value="7tm_6"/>
    <property type="match status" value="1"/>
</dbReference>
<dbReference type="GO" id="GO:0005886">
    <property type="term" value="C:plasma membrane"/>
    <property type="evidence" value="ECO:0007669"/>
    <property type="project" value="UniProtKB-SubCell"/>
</dbReference>
<dbReference type="STRING" id="7167.A0A182G031"/>
<dbReference type="GO" id="GO:0007165">
    <property type="term" value="P:signal transduction"/>
    <property type="evidence" value="ECO:0007669"/>
    <property type="project" value="UniProtKB-KW"/>
</dbReference>
<dbReference type="VEuPathDB" id="VectorBase:AALB015610"/>
<dbReference type="VEuPathDB" id="VectorBase:AALB20_026726"/>
<evidence type="ECO:0000313" key="10">
    <source>
        <dbReference type="EnsemblMetazoa" id="AALB015610-PA"/>
    </source>
</evidence>
<evidence type="ECO:0000256" key="9">
    <source>
        <dbReference type="ARBA" id="ARBA00023224"/>
    </source>
</evidence>
<keyword evidence="7" id="KW-0472">Membrane</keyword>